<dbReference type="InterPro" id="IPR041563">
    <property type="entry name" value="STT3_PglB_C"/>
</dbReference>
<feature type="domain" description="STT3 subunit PglB C-terminal" evidence="16">
    <location>
        <begin position="589"/>
        <end position="666"/>
    </location>
</feature>
<feature type="transmembrane region" description="Helical" evidence="14">
    <location>
        <begin position="184"/>
        <end position="213"/>
    </location>
</feature>
<dbReference type="InterPro" id="IPR048307">
    <property type="entry name" value="STT3_N"/>
</dbReference>
<name>A0A6L5WGX1_9BACT</name>
<evidence type="ECO:0000259" key="17">
    <source>
        <dbReference type="Pfam" id="PF21436"/>
    </source>
</evidence>
<dbReference type="GO" id="GO:0016020">
    <property type="term" value="C:membrane"/>
    <property type="evidence" value="ECO:0007669"/>
    <property type="project" value="InterPro"/>
</dbReference>
<evidence type="ECO:0000256" key="2">
    <source>
        <dbReference type="ARBA" id="ARBA00001946"/>
    </source>
</evidence>
<feature type="transmembrane region" description="Helical" evidence="14">
    <location>
        <begin position="350"/>
        <end position="366"/>
    </location>
</feature>
<evidence type="ECO:0000256" key="8">
    <source>
        <dbReference type="ARBA" id="ARBA00022692"/>
    </source>
</evidence>
<dbReference type="GO" id="GO:0046872">
    <property type="term" value="F:metal ion binding"/>
    <property type="evidence" value="ECO:0007669"/>
    <property type="project" value="UniProtKB-KW"/>
</dbReference>
<reference evidence="18 19" key="2">
    <citation type="submission" date="2020-03" db="EMBL/GenBank/DDBJ databases">
        <title>Campylobacter portucalensis sp. nov., a new species of Campylobacter isolated from the reproductive tract of bulls.</title>
        <authorList>
            <person name="Silva M.F."/>
            <person name="Pereira G."/>
            <person name="Carneiro C."/>
            <person name="Hemphill A."/>
            <person name="Mateus L."/>
            <person name="Lopes-Da-Costa L."/>
            <person name="Silva E."/>
        </authorList>
    </citation>
    <scope>NUCLEOTIDE SEQUENCE [LARGE SCALE GENOMIC DNA]</scope>
    <source>
        <strain evidence="18 19">FMV-PI01</strain>
    </source>
</reference>
<evidence type="ECO:0000256" key="1">
    <source>
        <dbReference type="ARBA" id="ARBA00001936"/>
    </source>
</evidence>
<dbReference type="PANTHER" id="PTHR13872">
    <property type="entry name" value="DOLICHYL-DIPHOSPHOOLIGOSACCHARIDE--PROTEIN GLYCOSYLTRANSFERASE SUBUNIT"/>
    <property type="match status" value="1"/>
</dbReference>
<dbReference type="UniPathway" id="UPA00378"/>
<organism evidence="18 19">
    <name type="scientific">Campylobacter portucalensis</name>
    <dbReference type="NCBI Taxonomy" id="2608384"/>
    <lineage>
        <taxon>Bacteria</taxon>
        <taxon>Pseudomonadati</taxon>
        <taxon>Campylobacterota</taxon>
        <taxon>Epsilonproteobacteria</taxon>
        <taxon>Campylobacterales</taxon>
        <taxon>Campylobacteraceae</taxon>
        <taxon>Campylobacter</taxon>
    </lineage>
</organism>
<evidence type="ECO:0000256" key="12">
    <source>
        <dbReference type="ARBA" id="ARBA00023136"/>
    </source>
</evidence>
<dbReference type="GO" id="GO:0004576">
    <property type="term" value="F:oligosaccharyl transferase activity"/>
    <property type="evidence" value="ECO:0007669"/>
    <property type="project" value="InterPro"/>
</dbReference>
<feature type="transmembrane region" description="Helical" evidence="14">
    <location>
        <begin position="259"/>
        <end position="277"/>
    </location>
</feature>
<dbReference type="AlphaFoldDB" id="A0A6L5WGX1"/>
<evidence type="ECO:0000256" key="10">
    <source>
        <dbReference type="ARBA" id="ARBA00022842"/>
    </source>
</evidence>
<dbReference type="Gene3D" id="3.40.1380.40">
    <property type="match status" value="1"/>
</dbReference>
<evidence type="ECO:0000259" key="16">
    <source>
        <dbReference type="Pfam" id="PF18527"/>
    </source>
</evidence>
<keyword evidence="9" id="KW-0479">Metal-binding</keyword>
<feature type="transmembrane region" description="Helical" evidence="14">
    <location>
        <begin position="12"/>
        <end position="31"/>
    </location>
</feature>
<feature type="transmembrane region" description="Helical" evidence="14">
    <location>
        <begin position="326"/>
        <end position="345"/>
    </location>
</feature>
<dbReference type="EMBL" id="VWSJ01000001">
    <property type="protein sequence ID" value="MSN95602.1"/>
    <property type="molecule type" value="Genomic_DNA"/>
</dbReference>
<dbReference type="Proteomes" id="UP000476338">
    <property type="component" value="Unassembled WGS sequence"/>
</dbReference>
<evidence type="ECO:0000256" key="5">
    <source>
        <dbReference type="ARBA" id="ARBA00010810"/>
    </source>
</evidence>
<evidence type="ECO:0000256" key="4">
    <source>
        <dbReference type="ARBA" id="ARBA00004922"/>
    </source>
</evidence>
<accession>A0A6L5WGX1</accession>
<dbReference type="RefSeq" id="WP_154569877.1">
    <property type="nucleotide sequence ID" value="NZ_VWSJ01000001.1"/>
</dbReference>
<keyword evidence="13" id="KW-0464">Manganese</keyword>
<evidence type="ECO:0000256" key="9">
    <source>
        <dbReference type="ARBA" id="ARBA00022723"/>
    </source>
</evidence>
<evidence type="ECO:0000256" key="11">
    <source>
        <dbReference type="ARBA" id="ARBA00022989"/>
    </source>
</evidence>
<evidence type="ECO:0000313" key="19">
    <source>
        <dbReference type="Proteomes" id="UP000476338"/>
    </source>
</evidence>
<comment type="similarity">
    <text evidence="5">Belongs to the STT3 family.</text>
</comment>
<feature type="transmembrane region" description="Helical" evidence="14">
    <location>
        <begin position="372"/>
        <end position="391"/>
    </location>
</feature>
<keyword evidence="11 14" id="KW-1133">Transmembrane helix</keyword>
<feature type="transmembrane region" description="Helical" evidence="14">
    <location>
        <begin position="126"/>
        <end position="142"/>
    </location>
</feature>
<keyword evidence="7" id="KW-0808">Transferase</keyword>
<comment type="cofactor">
    <cofactor evidence="1">
        <name>Mn(2+)</name>
        <dbReference type="ChEBI" id="CHEBI:29035"/>
    </cofactor>
</comment>
<evidence type="ECO:0000256" key="7">
    <source>
        <dbReference type="ARBA" id="ARBA00022679"/>
    </source>
</evidence>
<comment type="caution">
    <text evidence="18">The sequence shown here is derived from an EMBL/GenBank/DDBJ whole genome shotgun (WGS) entry which is preliminary data.</text>
</comment>
<sequence length="706" mass="82143">MRDSIDFNTKSWAIIFMIISFVFGILARYYWVYWAGGYDEMIFNDQIMINTNDGYVFAEGARDLIAGFHQPHDLSYVDQLLSKVTALLYFITPFKLETIILHMSSVFSSLVVIPLILIAKEFKKTEAGFIAALISVVAHSYYNRTMAGYYDTDMLNITLPCFILYGLILAVIKKELKFALIAPIFMIIYFWWYGSSYSLNLALTFMFLLYIFIFDRKNLTLYKAFVLLFISLMILSAYIKFILLFLCFYIFLKTDNKKIIASIFAICFLIFAFNGGLSPVLSELKFYATRNSVVATTTQLMFFNISNTIQEAGKLIDDFDLFMARISSHTIVFFLSLIGVFWVFIKNKTFILSLPFLGLGFISLFAGLRFTIYAVPIMGLGFGFFIVYLCDFFNIKKWFKFAFLSIVTALAIYPSLKHIYEYKTYSVFFNNEVKILDKFKTMANVEDYFVSWWDYGYPIRYYADVKTLVDGSKHPGDYNFLVSSSLFKDQITSANLARLAVEYTEREYNSHDDYSWVGKGLLIDKMMKDYNASNIDDFLNMVSSKDFKPPRKTREVYYYLPKRMMNIFNVITYFSNIDLKTGKSYPEPFFSYAYALEKQGNEVLLNNGFRISYDMKNIKINSQKIAVKNLFVTEYENSKLKVSEYNFNNSGVINIIYMKGSGVFVICDDVALNSSYVQMFMLERYDSELFEPVILDDDVKIYRLKR</sequence>
<dbReference type="Pfam" id="PF21436">
    <property type="entry name" value="STT3-PglB_core"/>
    <property type="match status" value="1"/>
</dbReference>
<dbReference type="GO" id="GO:0012505">
    <property type="term" value="C:endomembrane system"/>
    <property type="evidence" value="ECO:0007669"/>
    <property type="project" value="UniProtKB-SubCell"/>
</dbReference>
<evidence type="ECO:0000256" key="13">
    <source>
        <dbReference type="ARBA" id="ARBA00023211"/>
    </source>
</evidence>
<evidence type="ECO:0000313" key="18">
    <source>
        <dbReference type="EMBL" id="MSN95602.1"/>
    </source>
</evidence>
<proteinExistence type="inferred from homology"/>
<feature type="transmembrane region" description="Helical" evidence="14">
    <location>
        <begin position="99"/>
        <end position="119"/>
    </location>
</feature>
<keyword evidence="6" id="KW-0328">Glycosyltransferase</keyword>
<reference evidence="18 19" key="1">
    <citation type="submission" date="2019-09" db="EMBL/GenBank/DDBJ databases">
        <authorList>
            <person name="Silva M."/>
            <person name="Pereira G."/>
            <person name="Lopes-Da-Costa L."/>
            <person name="Silva E."/>
        </authorList>
    </citation>
    <scope>NUCLEOTIDE SEQUENCE [LARGE SCALE GENOMIC DNA]</scope>
    <source>
        <strain evidence="18 19">FMV-PI01</strain>
    </source>
</reference>
<feature type="transmembrane region" description="Helical" evidence="14">
    <location>
        <begin position="154"/>
        <end position="172"/>
    </location>
</feature>
<evidence type="ECO:0000256" key="6">
    <source>
        <dbReference type="ARBA" id="ARBA00022676"/>
    </source>
</evidence>
<keyword evidence="8 14" id="KW-0812">Transmembrane</keyword>
<dbReference type="Pfam" id="PF02516">
    <property type="entry name" value="STT3"/>
    <property type="match status" value="1"/>
</dbReference>
<dbReference type="InterPro" id="IPR003674">
    <property type="entry name" value="Oligo_trans_STT3"/>
</dbReference>
<keyword evidence="12 14" id="KW-0472">Membrane</keyword>
<feature type="domain" description="STT3/PglB/AglB core" evidence="17">
    <location>
        <begin position="446"/>
        <end position="581"/>
    </location>
</feature>
<dbReference type="InterPro" id="IPR048999">
    <property type="entry name" value="STT3-PglB_core"/>
</dbReference>
<keyword evidence="10" id="KW-0460">Magnesium</keyword>
<gene>
    <name evidence="18" type="ORF">F1B92_00045</name>
</gene>
<evidence type="ECO:0000259" key="15">
    <source>
        <dbReference type="Pfam" id="PF02516"/>
    </source>
</evidence>
<feature type="domain" description="Oligosaccharyl transferase STT3 N-terminal" evidence="15">
    <location>
        <begin position="27"/>
        <end position="397"/>
    </location>
</feature>
<comment type="pathway">
    <text evidence="4">Protein modification; protein glycosylation.</text>
</comment>
<evidence type="ECO:0000256" key="14">
    <source>
        <dbReference type="SAM" id="Phobius"/>
    </source>
</evidence>
<dbReference type="Pfam" id="PF18527">
    <property type="entry name" value="STT3_PglB_C"/>
    <property type="match status" value="1"/>
</dbReference>
<dbReference type="PANTHER" id="PTHR13872:SF1">
    <property type="entry name" value="DOLICHYL-DIPHOSPHOOLIGOSACCHARIDE--PROTEIN GLYCOSYLTRANSFERASE SUBUNIT STT3B"/>
    <property type="match status" value="1"/>
</dbReference>
<evidence type="ECO:0000256" key="3">
    <source>
        <dbReference type="ARBA" id="ARBA00004127"/>
    </source>
</evidence>
<feature type="transmembrane region" description="Helical" evidence="14">
    <location>
        <begin position="398"/>
        <end position="416"/>
    </location>
</feature>
<comment type="subcellular location">
    <subcellularLocation>
        <location evidence="3">Endomembrane system</location>
        <topology evidence="3">Multi-pass membrane protein</topology>
    </subcellularLocation>
</comment>
<protein>
    <submittedName>
        <fullName evidence="18">General glycosylation pathway protein</fullName>
    </submittedName>
</protein>
<keyword evidence="19" id="KW-1185">Reference proteome</keyword>
<feature type="transmembrane region" description="Helical" evidence="14">
    <location>
        <begin position="225"/>
        <end position="252"/>
    </location>
</feature>
<comment type="cofactor">
    <cofactor evidence="2">
        <name>Mg(2+)</name>
        <dbReference type="ChEBI" id="CHEBI:18420"/>
    </cofactor>
</comment>